<dbReference type="EMBL" id="PVNP01000221">
    <property type="protein sequence ID" value="PRO70934.1"/>
    <property type="molecule type" value="Genomic_DNA"/>
</dbReference>
<comment type="caution">
    <text evidence="1">The sequence shown here is derived from an EMBL/GenBank/DDBJ whole genome shotgun (WGS) entry which is preliminary data.</text>
</comment>
<reference evidence="2" key="1">
    <citation type="journal article" date="2020" name="Int. J. Syst. Evol. Microbiol.">
        <title>Alteromonas alba sp. nov., a marine bacterium isolated from the seawater of the West Pacific Ocean.</title>
        <authorList>
            <person name="Sun C."/>
            <person name="Wu Y.-H."/>
            <person name="Xamxidin M."/>
            <person name="Cheng H."/>
            <person name="Xu X.-W."/>
        </authorList>
    </citation>
    <scope>NUCLEOTIDE SEQUENCE [LARGE SCALE GENOMIC DNA]</scope>
    <source>
        <strain evidence="2">190</strain>
    </source>
</reference>
<sequence>MQIEQFSDILEWTANYHKALAEQLHCCCKKTDLNKLVLDYLAMHENHLSKLILAFKNLGKTGELDTYFVEYINDKPDIPLLCPPNLDDCTTYEQVIEHVMKRHQQIIELFSYLRKQMVVGHQIELLDSIIETEQQEIKIMAHGINRAHEL</sequence>
<protein>
    <recommendedName>
        <fullName evidence="3">ATPase</fullName>
    </recommendedName>
</protein>
<evidence type="ECO:0000313" key="2">
    <source>
        <dbReference type="Proteomes" id="UP000238949"/>
    </source>
</evidence>
<proteinExistence type="predicted"/>
<evidence type="ECO:0000313" key="1">
    <source>
        <dbReference type="EMBL" id="PRO70934.1"/>
    </source>
</evidence>
<organism evidence="1 2">
    <name type="scientific">Alteromonas alba</name>
    <dbReference type="NCBI Taxonomy" id="2079529"/>
    <lineage>
        <taxon>Bacteria</taxon>
        <taxon>Pseudomonadati</taxon>
        <taxon>Pseudomonadota</taxon>
        <taxon>Gammaproteobacteria</taxon>
        <taxon>Alteromonadales</taxon>
        <taxon>Alteromonadaceae</taxon>
        <taxon>Alteromonas/Salinimonas group</taxon>
        <taxon>Alteromonas</taxon>
    </lineage>
</organism>
<dbReference type="Proteomes" id="UP000238949">
    <property type="component" value="Unassembled WGS sequence"/>
</dbReference>
<accession>A0A2S9V3F0</accession>
<gene>
    <name evidence="1" type="ORF">C6Y40_24510</name>
</gene>
<name>A0A2S9V3F0_9ALTE</name>
<evidence type="ECO:0008006" key="3">
    <source>
        <dbReference type="Google" id="ProtNLM"/>
    </source>
</evidence>
<dbReference type="RefSeq" id="WP_105937008.1">
    <property type="nucleotide sequence ID" value="NZ_PVNP01000221.1"/>
</dbReference>
<dbReference type="OrthoDB" id="278693at2"/>
<dbReference type="AlphaFoldDB" id="A0A2S9V3F0"/>
<keyword evidence="2" id="KW-1185">Reference proteome</keyword>